<accession>A0A6C0JHZ7</accession>
<evidence type="ECO:0000256" key="1">
    <source>
        <dbReference type="SAM" id="MobiDB-lite"/>
    </source>
</evidence>
<sequence length="85" mass="9623">MSDTEERVNNETQEEQQAPVQRTVSANTILLSAVEVALSRGAFRMNEMDLITRAYNIIRAEENQRQLLAQQAAQENAQEQSNESD</sequence>
<evidence type="ECO:0000313" key="2">
    <source>
        <dbReference type="EMBL" id="QHU03398.1"/>
    </source>
</evidence>
<dbReference type="EMBL" id="MN740376">
    <property type="protein sequence ID" value="QHU03398.1"/>
    <property type="molecule type" value="Genomic_DNA"/>
</dbReference>
<dbReference type="AlphaFoldDB" id="A0A6C0JHZ7"/>
<proteinExistence type="predicted"/>
<reference evidence="2" key="1">
    <citation type="journal article" date="2020" name="Nature">
        <title>Giant virus diversity and host interactions through global metagenomics.</title>
        <authorList>
            <person name="Schulz F."/>
            <person name="Roux S."/>
            <person name="Paez-Espino D."/>
            <person name="Jungbluth S."/>
            <person name="Walsh D.A."/>
            <person name="Denef V.J."/>
            <person name="McMahon K.D."/>
            <person name="Konstantinidis K.T."/>
            <person name="Eloe-Fadrosh E.A."/>
            <person name="Kyrpides N.C."/>
            <person name="Woyke T."/>
        </authorList>
    </citation>
    <scope>NUCLEOTIDE SEQUENCE</scope>
    <source>
        <strain evidence="2">GVMAG-M-3300026093-6</strain>
    </source>
</reference>
<name>A0A6C0JHZ7_9ZZZZ</name>
<organism evidence="2">
    <name type="scientific">viral metagenome</name>
    <dbReference type="NCBI Taxonomy" id="1070528"/>
    <lineage>
        <taxon>unclassified sequences</taxon>
        <taxon>metagenomes</taxon>
        <taxon>organismal metagenomes</taxon>
    </lineage>
</organism>
<feature type="region of interest" description="Disordered" evidence="1">
    <location>
        <begin position="1"/>
        <end position="22"/>
    </location>
</feature>
<protein>
    <submittedName>
        <fullName evidence="2">Uncharacterized protein</fullName>
    </submittedName>
</protein>